<reference evidence="3" key="1">
    <citation type="journal article" date="2024" name="IScience">
        <title>Strigolactones Initiate the Formation of Haustorium-like Structures in Castilleja.</title>
        <authorList>
            <person name="Buerger M."/>
            <person name="Peterson D."/>
            <person name="Chory J."/>
        </authorList>
    </citation>
    <scope>NUCLEOTIDE SEQUENCE [LARGE SCALE GENOMIC DNA]</scope>
</reference>
<name>A0ABD3D2G5_9LAMI</name>
<keyword evidence="3" id="KW-1185">Reference proteome</keyword>
<keyword evidence="1" id="KW-0472">Membrane</keyword>
<evidence type="ECO:0000313" key="2">
    <source>
        <dbReference type="EMBL" id="KAL3635494.1"/>
    </source>
</evidence>
<evidence type="ECO:0000256" key="1">
    <source>
        <dbReference type="SAM" id="Phobius"/>
    </source>
</evidence>
<feature type="transmembrane region" description="Helical" evidence="1">
    <location>
        <begin position="12"/>
        <end position="31"/>
    </location>
</feature>
<gene>
    <name evidence="2" type="ORF">CASFOL_020041</name>
</gene>
<sequence length="191" mass="21800">MRGGGGIMLLKKVVAAKIIYHIFLLLVTISLHPYNPLLYPSSVIQSLSIPIKSHHIMNPPELTTMERLKRLFIRPPPEPLSTTERLKKLFTAPSNHTPVQKLIFYFHLVCIFYLVVIKALLLLEIPGMWNFCGLPAQGYLLCYSVVMYKYRVDPLGDGHFIPVELPNPIEGAFMWMQLESTANMVKGSWKH</sequence>
<comment type="caution">
    <text evidence="2">The sequence shown here is derived from an EMBL/GenBank/DDBJ whole genome shotgun (WGS) entry which is preliminary data.</text>
</comment>
<evidence type="ECO:0000313" key="3">
    <source>
        <dbReference type="Proteomes" id="UP001632038"/>
    </source>
</evidence>
<feature type="transmembrane region" description="Helical" evidence="1">
    <location>
        <begin position="102"/>
        <end position="123"/>
    </location>
</feature>
<protein>
    <submittedName>
        <fullName evidence="2">Uncharacterized protein</fullName>
    </submittedName>
</protein>
<dbReference type="Proteomes" id="UP001632038">
    <property type="component" value="Unassembled WGS sequence"/>
</dbReference>
<accession>A0ABD3D2G5</accession>
<keyword evidence="1" id="KW-1133">Transmembrane helix</keyword>
<keyword evidence="1" id="KW-0812">Transmembrane</keyword>
<dbReference type="AlphaFoldDB" id="A0ABD3D2G5"/>
<dbReference type="EMBL" id="JAVIJP010000027">
    <property type="protein sequence ID" value="KAL3635494.1"/>
    <property type="molecule type" value="Genomic_DNA"/>
</dbReference>
<proteinExistence type="predicted"/>
<organism evidence="2 3">
    <name type="scientific">Castilleja foliolosa</name>
    <dbReference type="NCBI Taxonomy" id="1961234"/>
    <lineage>
        <taxon>Eukaryota</taxon>
        <taxon>Viridiplantae</taxon>
        <taxon>Streptophyta</taxon>
        <taxon>Embryophyta</taxon>
        <taxon>Tracheophyta</taxon>
        <taxon>Spermatophyta</taxon>
        <taxon>Magnoliopsida</taxon>
        <taxon>eudicotyledons</taxon>
        <taxon>Gunneridae</taxon>
        <taxon>Pentapetalae</taxon>
        <taxon>asterids</taxon>
        <taxon>lamiids</taxon>
        <taxon>Lamiales</taxon>
        <taxon>Orobanchaceae</taxon>
        <taxon>Pedicularideae</taxon>
        <taxon>Castillejinae</taxon>
        <taxon>Castilleja</taxon>
    </lineage>
</organism>